<keyword evidence="2" id="KW-1185">Reference proteome</keyword>
<sequence length="159" mass="17704">MAALAAVIPTPNRLFSQPPPTSLCIVDTKPDQAGSYDPPAGPFAIGMYQQLAGQRLRNKAQLNIIVLPASLQRDIVPEVQRLHCSWVLQLWYYQHQDNDVFRESEPRGVPFDRLVFTLSNGATRKIVESGGGLISLRGPVLTPYESFRKQILAALNQQH</sequence>
<name>A0A9J7BWQ8_9BACT</name>
<reference evidence="1" key="1">
    <citation type="submission" date="2021-04" db="EMBL/GenBank/DDBJ databases">
        <title>Phylogenetic analysis of Acidobacteriaceae.</title>
        <authorList>
            <person name="Qiu L."/>
            <person name="Zhang Q."/>
        </authorList>
    </citation>
    <scope>NUCLEOTIDE SEQUENCE</scope>
    <source>
        <strain evidence="1">DSM 25168</strain>
    </source>
</reference>
<proteinExistence type="predicted"/>
<dbReference type="AlphaFoldDB" id="A0A9J7BWQ8"/>
<dbReference type="EMBL" id="CP093313">
    <property type="protein sequence ID" value="UWZ86921.1"/>
    <property type="molecule type" value="Genomic_DNA"/>
</dbReference>
<organism evidence="1 2">
    <name type="scientific">Occallatibacter riparius</name>
    <dbReference type="NCBI Taxonomy" id="1002689"/>
    <lineage>
        <taxon>Bacteria</taxon>
        <taxon>Pseudomonadati</taxon>
        <taxon>Acidobacteriota</taxon>
        <taxon>Terriglobia</taxon>
        <taxon>Terriglobales</taxon>
        <taxon>Acidobacteriaceae</taxon>
        <taxon>Occallatibacter</taxon>
    </lineage>
</organism>
<gene>
    <name evidence="1" type="ORF">MOP44_13455</name>
</gene>
<dbReference type="Proteomes" id="UP001059380">
    <property type="component" value="Chromosome"/>
</dbReference>
<evidence type="ECO:0000313" key="1">
    <source>
        <dbReference type="EMBL" id="UWZ86921.1"/>
    </source>
</evidence>
<dbReference type="RefSeq" id="WP_260796560.1">
    <property type="nucleotide sequence ID" value="NZ_CP093313.1"/>
</dbReference>
<dbReference type="KEGG" id="orp:MOP44_13455"/>
<accession>A0A9J7BWQ8</accession>
<evidence type="ECO:0000313" key="2">
    <source>
        <dbReference type="Proteomes" id="UP001059380"/>
    </source>
</evidence>
<protein>
    <submittedName>
        <fullName evidence="1">Uncharacterized protein</fullName>
    </submittedName>
</protein>